<dbReference type="InterPro" id="IPR011009">
    <property type="entry name" value="Kinase-like_dom_sf"/>
</dbReference>
<evidence type="ECO:0000256" key="4">
    <source>
        <dbReference type="ARBA" id="ARBA00022537"/>
    </source>
</evidence>
<dbReference type="InterPro" id="IPR036770">
    <property type="entry name" value="Ankyrin_rpt-contain_sf"/>
</dbReference>
<dbReference type="OrthoDB" id="10252328at2759"/>
<feature type="region of interest" description="Disordered" evidence="10">
    <location>
        <begin position="500"/>
        <end position="523"/>
    </location>
</feature>
<dbReference type="Pfam" id="PF00069">
    <property type="entry name" value="Pkinase"/>
    <property type="match status" value="1"/>
</dbReference>
<evidence type="ECO:0000256" key="3">
    <source>
        <dbReference type="ARBA" id="ARBA00022483"/>
    </source>
</evidence>
<dbReference type="GO" id="GO:0004672">
    <property type="term" value="F:protein kinase activity"/>
    <property type="evidence" value="ECO:0007669"/>
    <property type="project" value="InterPro"/>
</dbReference>
<keyword evidence="3" id="KW-0268">Exocytosis</keyword>
<dbReference type="SUPFAM" id="SSF52540">
    <property type="entry name" value="P-loop containing nucleoside triphosphate hydrolases"/>
    <property type="match status" value="1"/>
</dbReference>
<protein>
    <submittedName>
        <fullName evidence="11">Leucine-rich repeat serine/threonine-protein kinase 1-like protein</fullName>
    </submittedName>
</protein>
<dbReference type="SUPFAM" id="SSF52058">
    <property type="entry name" value="L domain-like"/>
    <property type="match status" value="1"/>
</dbReference>
<name>A0A132A2Y4_SARSC</name>
<dbReference type="PANTHER" id="PTHR24198:SF169">
    <property type="entry name" value="NON-SPECIFIC SERINE_THREONINE PROTEIN KINASE"/>
    <property type="match status" value="1"/>
</dbReference>
<dbReference type="PANTHER" id="PTHR24198">
    <property type="entry name" value="ANKYRIN REPEAT AND PROTEIN KINASE DOMAIN-CONTAINING PROTEIN"/>
    <property type="match status" value="1"/>
</dbReference>
<dbReference type="PROSITE" id="PS50088">
    <property type="entry name" value="ANK_REPEAT"/>
    <property type="match status" value="2"/>
</dbReference>
<dbReference type="SUPFAM" id="SSF50978">
    <property type="entry name" value="WD40 repeat-like"/>
    <property type="match status" value="1"/>
</dbReference>
<evidence type="ECO:0000313" key="12">
    <source>
        <dbReference type="Proteomes" id="UP000616769"/>
    </source>
</evidence>
<dbReference type="InterPro" id="IPR008271">
    <property type="entry name" value="Ser/Thr_kinase_AS"/>
</dbReference>
<dbReference type="Gene3D" id="1.25.40.20">
    <property type="entry name" value="Ankyrin repeat-containing domain"/>
    <property type="match status" value="2"/>
</dbReference>
<comment type="caution">
    <text evidence="11">The sequence shown here is derived from an EMBL/GenBank/DDBJ whole genome shotgun (WGS) entry which is preliminary data.</text>
</comment>
<gene>
    <name evidence="11" type="ORF">QR98_0037450</name>
</gene>
<dbReference type="Proteomes" id="UP000616769">
    <property type="component" value="Unassembled WGS sequence"/>
</dbReference>
<evidence type="ECO:0000256" key="1">
    <source>
        <dbReference type="ARBA" id="ARBA00001946"/>
    </source>
</evidence>
<feature type="compositionally biased region" description="Basic and acidic residues" evidence="10">
    <location>
        <begin position="16"/>
        <end position="28"/>
    </location>
</feature>
<organism evidence="11 12">
    <name type="scientific">Sarcoptes scabiei</name>
    <name type="common">Itch mite</name>
    <name type="synonym">Acarus scabiei</name>
    <dbReference type="NCBI Taxonomy" id="52283"/>
    <lineage>
        <taxon>Eukaryota</taxon>
        <taxon>Metazoa</taxon>
        <taxon>Ecdysozoa</taxon>
        <taxon>Arthropoda</taxon>
        <taxon>Chelicerata</taxon>
        <taxon>Arachnida</taxon>
        <taxon>Acari</taxon>
        <taxon>Acariformes</taxon>
        <taxon>Sarcoptiformes</taxon>
        <taxon>Astigmata</taxon>
        <taxon>Psoroptidia</taxon>
        <taxon>Sarcoptoidea</taxon>
        <taxon>Sarcoptidae</taxon>
        <taxon>Sarcoptinae</taxon>
        <taxon>Sarcoptes</taxon>
    </lineage>
</organism>
<dbReference type="GO" id="GO:0044231">
    <property type="term" value="C:host cell presynaptic membrane"/>
    <property type="evidence" value="ECO:0007669"/>
    <property type="project" value="UniProtKB-KW"/>
</dbReference>
<dbReference type="Pfam" id="PF00023">
    <property type="entry name" value="Ank"/>
    <property type="match status" value="1"/>
</dbReference>
<dbReference type="Gene3D" id="3.30.70.1390">
    <property type="entry name" value="ROC domain from the Parkinson's disease-associated leucine-rich repeat kinase 2"/>
    <property type="match status" value="1"/>
</dbReference>
<dbReference type="Pfam" id="PF12796">
    <property type="entry name" value="Ank_2"/>
    <property type="match status" value="2"/>
</dbReference>
<dbReference type="InterPro" id="IPR000719">
    <property type="entry name" value="Prot_kinase_dom"/>
</dbReference>
<comment type="subcellular location">
    <subcellularLocation>
        <location evidence="2">Target cell membrane</location>
    </subcellularLocation>
</comment>
<evidence type="ECO:0000256" key="7">
    <source>
        <dbReference type="ARBA" id="ARBA00023028"/>
    </source>
</evidence>
<dbReference type="Gene3D" id="3.40.50.300">
    <property type="entry name" value="P-loop containing nucleotide triphosphate hydrolases"/>
    <property type="match status" value="1"/>
</dbReference>
<keyword evidence="7" id="KW-0800">Toxin</keyword>
<accession>A0A132A2Y4</accession>
<evidence type="ECO:0000256" key="6">
    <source>
        <dbReference type="ARBA" id="ARBA00022741"/>
    </source>
</evidence>
<comment type="cofactor">
    <cofactor evidence="1">
        <name>Mg(2+)</name>
        <dbReference type="ChEBI" id="CHEBI:18420"/>
    </cofactor>
</comment>
<dbReference type="Pfam" id="PF23748">
    <property type="entry name" value="Beta-prop_LRRK2"/>
    <property type="match status" value="1"/>
</dbReference>
<dbReference type="SMART" id="SM00248">
    <property type="entry name" value="ANK"/>
    <property type="match status" value="6"/>
</dbReference>
<keyword evidence="11" id="KW-0808">Transferase</keyword>
<dbReference type="InterPro" id="IPR032675">
    <property type="entry name" value="LRR_dom_sf"/>
</dbReference>
<sequence length="2491" mass="285424">MSKSERDTKSFTTNRLQDDQNDPRHGLNNEDCNGNRFSNEGDDNFKGKLLHLSCIWNNPELLGDLLLGYEAQNINSQDDKGRTALHEAVIANSLECVQLLLENGANPNLKQNYSDDLNQSGKTPLHLAVQNGRLDLVKVLLKNNANIFIRDGNHLTASKLARSLKYYEICQMLRSSLDSYRSNLYESLAVLVHKGDMISFEDLLSKTIQEIRDDLNGSIEIDEASNLKLLRSIVNFVPYGSNTLLFKACQEGHQEIVEKLIDIGADSRQHPQTKYSPLYIASYHNRIQICRLLLNRFPESVSVYSVERWLPIHAAVINGHQEIVKLLIEFEYPQEILLPFWIEKSNRSIELIDDHNRFNSIQSSKSQTKNSNIENCSKKFIYLMPFDVNAQDVAGQTILYLATLIGNQFLVNYLLDLRVKSILIDSIRDDDGLIHSWIANNEFVGLKFKSSFQDNDFDFRDRQTEIFEDCRSDFSDKSDDDFSNSSGDTSPDVTVIQNFKENGQQRSSNNRQQKLSTRKSSCDNHFDNLTEKLQEISHILNKSDSKFGLDIKADSHQIYLINPIKIDLYCDGNHETALHCAAKPLLEELIDWIEMEFESPGRSQSKDMSSKFNFFSVISKTKSPENLKQSSYAAHISSNPILSKLLPIFAANLDEKIESNSTPTSSILNLEDLHPNSKASKISKLFFPNVSMLDFSENEIRTIPKSISLLTQLSVLNMSGNVELTSLPPEMGLLTKLWNLNTRNCDAIEEPLKTMINSKSYKTCDIISYLHSILEHSKPYNRLKLMLVGFHSIGKTTLLEQLRHEGCTRRSHRSVPDHWGKRIGNKSLNMKTPRGVTLSTVGVDLCEWTYEMRPLKVSNLRDRSLSRTRLSNFQPISNQNLTEQYNIGPITFRTWDFGGQKEYYATHQYFLSKQSIYLVVWKITEGEKGVQGLRSWLVNIQSRAPNSPVIIVGTHYDLVKEFYPPFYSNELQNMIRERYMSDSMDSDKRGLPKVVATIEVSTKTRHNIRLLANLIYQTACEIRTSDGKNRLLEQKVPETYIALEEIVTAIAFARRTKNLEPVLSGKEFRQEVSLLMKERFDLSFRDYSELQRAVRFLHENGVLLHYDDAHLKDLYFLDPQWLCDISYLINLLNKFELAITWDNRTLLIPSLLPTEEQIYTGHSGWDIVIPLKSKLKLRNSAESSLINNCQISYKFINDLKFNEISVPSISDNRNPNKQNNVPSCTIRALARHDHSILRILLLSYVPCGFWSRLITRILADESITELVRPFYVLPSSSTKPENDPILTDFIDNSKFNWHCWQTGFGLRFHDTFLLRVKEYKLDNNQLEPSRLVSINRLKNFSYPYDYNRIKFFLHQPKNQKDSIASLPVQLDQNDDANGNDQKDSNVWSKINISSQTSSLIEIYVPNQSLHLESHFNYSDVKNGDNWVCNNYRLEPNVESLTKLLVIIVEHIDTLLEDWYPSLGTRFIHTSDGKFLITRIVPCFSCMKMTIVDDQKTTVIPSEQKKFDSEHGSFDICKTKEILSPDTTDIDSNLVDFYKFEVKKAQLEAASVDGIAPLKPNQKDSINQNKSFRVNAWMVEECILSVYEDAKLRCPQHDRIRISTISPDIVFKDLPSNYRIENERLQFGKLLGRGSFGFVFRAFYQNKLTSTKNNRDFTMKYSTTNSTFYSTTSTENLNSTEVALKLLQPISLELRSLSGIRKGDVEAYQALKSKWERDPLQYSCKAYCTARNELNILLTLKHSNIASIIGVCPKPLALVLTLAPQGSLDLHVKSYRRSGVRILPSILQKTFLQISKALEYLHQHHIIYRDLKSENILVWSFPQPITCHSSSFQKSIDLVDAEEIHLKIADYGISRSSLPTGTKGFGGTEGFMAPEIMLFNGEEEYTEKVDCFSFAMLMYELSTLHYPFEGQEFAIRESILDGIRPSISQRDVDNLPETFIDLMTRSWAHEPNERPTMSQIVSILSAPEFGSLQNICSFSDDVICAIGFRIKIQSESSLRNRYGMFLSKTGNQLDFLKIDENKWNPIGYQIITENLQNRKITSCCIVDENQLWLGDSAAHLNIYNFDMAKQNDHFLFVCSIELEFDNLSPSKSIKSIHWMSNVRIVTIVSNDGNVWLVNFETFLRTLSTTSNLNVDLKSRSVGFKRIENFPPFLCVANVAFCGGKNSRDRSKALDNEENDHFTIWCGQIDGKIAILNVAISNLSIIDQLTLDHYKDIEFNQANVTISTLMDVFLLCGSTSTIQPYIYSVLFSGNIIYQWNTRDKSIAHKLDCSKLAPCSESLMSISIEEHLKPTNCRISEISINEIQEELYVGTNFGCIIVAELHSLQPITVFRPYHREVKFILSLGIYDISPNREDNEDDYEPEDCMDSKNDFIKSKNSNKDSRLSVIKSIWPFGKSLGSTDPYSMKVSDKNPINTVVGSTKRSNRKRVKRLPFVTIGRGYRNLMDRFINQKCEDLQNEKPSTLRLNDSVKQSENDTETSRFHAIIWESGFW</sequence>
<dbReference type="InterPro" id="IPR027417">
    <property type="entry name" value="P-loop_NTPase"/>
</dbReference>
<keyword evidence="7" id="KW-0528">Neurotoxin</keyword>
<dbReference type="Gene3D" id="3.80.10.10">
    <property type="entry name" value="Ribonuclease Inhibitor"/>
    <property type="match status" value="1"/>
</dbReference>
<dbReference type="SMART" id="SM00220">
    <property type="entry name" value="S_TKc"/>
    <property type="match status" value="1"/>
</dbReference>
<dbReference type="GO" id="GO:0006887">
    <property type="term" value="P:exocytosis"/>
    <property type="evidence" value="ECO:0007669"/>
    <property type="project" value="UniProtKB-KW"/>
</dbReference>
<evidence type="ECO:0000256" key="2">
    <source>
        <dbReference type="ARBA" id="ARBA00004175"/>
    </source>
</evidence>
<feature type="region of interest" description="Disordered" evidence="10">
    <location>
        <begin position="1"/>
        <end position="35"/>
    </location>
</feature>
<dbReference type="InterPro" id="IPR056602">
    <property type="entry name" value="Beta-prop_LRRK2"/>
</dbReference>
<proteinExistence type="predicted"/>
<dbReference type="PROSITE" id="PS51424">
    <property type="entry name" value="ROC"/>
    <property type="match status" value="1"/>
</dbReference>
<keyword evidence="4" id="KW-1052">Target cell membrane</keyword>
<dbReference type="GO" id="GO:0044218">
    <property type="term" value="C:other organism cell membrane"/>
    <property type="evidence" value="ECO:0007669"/>
    <property type="project" value="UniProtKB-KW"/>
</dbReference>
<dbReference type="SUPFAM" id="SSF56112">
    <property type="entry name" value="Protein kinase-like (PK-like)"/>
    <property type="match status" value="1"/>
</dbReference>
<dbReference type="EMBL" id="JXLN01010180">
    <property type="protein sequence ID" value="KPM05284.1"/>
    <property type="molecule type" value="Genomic_DNA"/>
</dbReference>
<dbReference type="PROSITE" id="PS00108">
    <property type="entry name" value="PROTEIN_KINASE_ST"/>
    <property type="match status" value="1"/>
</dbReference>
<evidence type="ECO:0000313" key="11">
    <source>
        <dbReference type="EMBL" id="KPM05284.1"/>
    </source>
</evidence>
<evidence type="ECO:0000256" key="8">
    <source>
        <dbReference type="ARBA" id="ARBA00023043"/>
    </source>
</evidence>
<keyword evidence="8" id="KW-0040">ANK repeat</keyword>
<dbReference type="Gene3D" id="1.10.510.10">
    <property type="entry name" value="Transferase(Phosphotransferase) domain 1"/>
    <property type="match status" value="1"/>
</dbReference>
<feature type="compositionally biased region" description="Low complexity" evidence="10">
    <location>
        <begin position="504"/>
        <end position="513"/>
    </location>
</feature>
<dbReference type="GO" id="GO:0005525">
    <property type="term" value="F:GTP binding"/>
    <property type="evidence" value="ECO:0007669"/>
    <property type="project" value="UniProtKB-KW"/>
</dbReference>
<reference evidence="11 12" key="1">
    <citation type="journal article" date="2015" name="Parasit. Vectors">
        <title>Draft genome of the scabies mite.</title>
        <authorList>
            <person name="Rider S.D.Jr."/>
            <person name="Morgan M.S."/>
            <person name="Arlian L.G."/>
        </authorList>
    </citation>
    <scope>NUCLEOTIDE SEQUENCE [LARGE SCALE GENOMIC DNA]</scope>
    <source>
        <strain evidence="11">Arlian Lab</strain>
    </source>
</reference>
<dbReference type="Pfam" id="PF08477">
    <property type="entry name" value="Roc"/>
    <property type="match status" value="1"/>
</dbReference>
<dbReference type="VEuPathDB" id="VectorBase:SSCA009127"/>
<keyword evidence="6" id="KW-0547">Nucleotide-binding</keyword>
<dbReference type="InterPro" id="IPR002110">
    <property type="entry name" value="Ankyrin_rpt"/>
</dbReference>
<keyword evidence="11" id="KW-0418">Kinase</keyword>
<keyword evidence="9" id="KW-1053">Target membrane</keyword>
<keyword evidence="9" id="KW-0472">Membrane</keyword>
<dbReference type="PROSITE" id="PS50011">
    <property type="entry name" value="PROTEIN_KINASE_DOM"/>
    <property type="match status" value="1"/>
</dbReference>
<evidence type="ECO:0000256" key="9">
    <source>
        <dbReference type="ARBA" id="ARBA00023298"/>
    </source>
</evidence>
<dbReference type="InterPro" id="IPR036322">
    <property type="entry name" value="WD40_repeat_dom_sf"/>
</dbReference>
<keyword evidence="5" id="KW-0677">Repeat</keyword>
<evidence type="ECO:0000256" key="5">
    <source>
        <dbReference type="ARBA" id="ARBA00022737"/>
    </source>
</evidence>
<dbReference type="PROSITE" id="PS50297">
    <property type="entry name" value="ANK_REP_REGION"/>
    <property type="match status" value="2"/>
</dbReference>
<dbReference type="GO" id="GO:0005737">
    <property type="term" value="C:cytoplasm"/>
    <property type="evidence" value="ECO:0007669"/>
    <property type="project" value="UniProtKB-ARBA"/>
</dbReference>
<dbReference type="GO" id="GO:0005524">
    <property type="term" value="F:ATP binding"/>
    <property type="evidence" value="ECO:0007669"/>
    <property type="project" value="InterPro"/>
</dbReference>
<dbReference type="InterPro" id="IPR020859">
    <property type="entry name" value="ROC"/>
</dbReference>
<dbReference type="SUPFAM" id="SSF48403">
    <property type="entry name" value="Ankyrin repeat"/>
    <property type="match status" value="1"/>
</dbReference>
<evidence type="ECO:0000256" key="10">
    <source>
        <dbReference type="SAM" id="MobiDB-lite"/>
    </source>
</evidence>
<keyword evidence="7" id="KW-0638">Presynaptic neurotoxin</keyword>